<keyword evidence="2" id="KW-0325">Glycoprotein</keyword>
<dbReference type="GO" id="GO:0032222">
    <property type="term" value="P:regulation of synaptic transmission, cholinergic"/>
    <property type="evidence" value="ECO:0007669"/>
    <property type="project" value="InterPro"/>
</dbReference>
<dbReference type="Proteomes" id="UP000499080">
    <property type="component" value="Unassembled WGS sequence"/>
</dbReference>
<feature type="region of interest" description="Disordered" evidence="3">
    <location>
        <begin position="89"/>
        <end position="117"/>
    </location>
</feature>
<evidence type="ECO:0000256" key="2">
    <source>
        <dbReference type="ARBA" id="ARBA00023180"/>
    </source>
</evidence>
<dbReference type="Pfam" id="PF17064">
    <property type="entry name" value="QVR"/>
    <property type="match status" value="1"/>
</dbReference>
<protein>
    <submittedName>
        <fullName evidence="4">Uncharacterized protein</fullName>
    </submittedName>
</protein>
<comment type="caution">
    <text evidence="4">The sequence shown here is derived from an EMBL/GenBank/DDBJ whole genome shotgun (WGS) entry which is preliminary data.</text>
</comment>
<dbReference type="AlphaFoldDB" id="A0A4Y2H296"/>
<keyword evidence="5" id="KW-1185">Reference proteome</keyword>
<accession>A0A4Y2H296</accession>
<dbReference type="InterPro" id="IPR031424">
    <property type="entry name" value="QVR-like"/>
</dbReference>
<keyword evidence="1" id="KW-0732">Signal</keyword>
<sequence length="157" mass="17789">MTSVFVIGEKNVWYANEPEVKMMPSFIGEGLRCWECNSKYDPNCGEPFKEYTISLVDCSQRFLKQNMDANATICRKITQKEIRGLFWDGPRNFEPRSDDEDDAGLAPPSPNFRATPTGGRLATAYGLACNGLHARRIFGGIEFRAWSPPPPRPRPYH</sequence>
<evidence type="ECO:0000313" key="5">
    <source>
        <dbReference type="Proteomes" id="UP000499080"/>
    </source>
</evidence>
<name>A0A4Y2H296_ARAVE</name>
<dbReference type="GO" id="GO:0030431">
    <property type="term" value="P:sleep"/>
    <property type="evidence" value="ECO:0007669"/>
    <property type="project" value="InterPro"/>
</dbReference>
<evidence type="ECO:0000256" key="1">
    <source>
        <dbReference type="ARBA" id="ARBA00022729"/>
    </source>
</evidence>
<dbReference type="EMBL" id="BGPR01001689">
    <property type="protein sequence ID" value="GBM59577.1"/>
    <property type="molecule type" value="Genomic_DNA"/>
</dbReference>
<reference evidence="4 5" key="1">
    <citation type="journal article" date="2019" name="Sci. Rep.">
        <title>Orb-weaving spider Araneus ventricosus genome elucidates the spidroin gene catalogue.</title>
        <authorList>
            <person name="Kono N."/>
            <person name="Nakamura H."/>
            <person name="Ohtoshi R."/>
            <person name="Moran D.A.P."/>
            <person name="Shinohara A."/>
            <person name="Yoshida Y."/>
            <person name="Fujiwara M."/>
            <person name="Mori M."/>
            <person name="Tomita M."/>
            <person name="Arakawa K."/>
        </authorList>
    </citation>
    <scope>NUCLEOTIDE SEQUENCE [LARGE SCALE GENOMIC DNA]</scope>
</reference>
<evidence type="ECO:0000256" key="3">
    <source>
        <dbReference type="SAM" id="MobiDB-lite"/>
    </source>
</evidence>
<gene>
    <name evidence="4" type="ORF">AVEN_30078_1</name>
</gene>
<proteinExistence type="predicted"/>
<evidence type="ECO:0000313" key="4">
    <source>
        <dbReference type="EMBL" id="GBM59577.1"/>
    </source>
</evidence>
<dbReference type="OrthoDB" id="6083863at2759"/>
<organism evidence="4 5">
    <name type="scientific">Araneus ventricosus</name>
    <name type="common">Orbweaver spider</name>
    <name type="synonym">Epeira ventricosa</name>
    <dbReference type="NCBI Taxonomy" id="182803"/>
    <lineage>
        <taxon>Eukaryota</taxon>
        <taxon>Metazoa</taxon>
        <taxon>Ecdysozoa</taxon>
        <taxon>Arthropoda</taxon>
        <taxon>Chelicerata</taxon>
        <taxon>Arachnida</taxon>
        <taxon>Araneae</taxon>
        <taxon>Araneomorphae</taxon>
        <taxon>Entelegynae</taxon>
        <taxon>Araneoidea</taxon>
        <taxon>Araneidae</taxon>
        <taxon>Araneus</taxon>
    </lineage>
</organism>